<dbReference type="Proteomes" id="UP000316598">
    <property type="component" value="Unassembled WGS sequence"/>
</dbReference>
<dbReference type="AlphaFoldDB" id="A0A5C5WLE8"/>
<sequence length="115" mass="12596">MSNSLASRFGPSPSLLPRPQRKVRKPSKRRDKRVTLRAELLEDRRLLAVVSEMEPNDQLAEATPVQLETAFDPRILSAQVAGTMTSADDVDNFTFSAIAGDTVIVSADDLIACLK</sequence>
<organism evidence="2 3">
    <name type="scientific">Rubripirellula amarantea</name>
    <dbReference type="NCBI Taxonomy" id="2527999"/>
    <lineage>
        <taxon>Bacteria</taxon>
        <taxon>Pseudomonadati</taxon>
        <taxon>Planctomycetota</taxon>
        <taxon>Planctomycetia</taxon>
        <taxon>Pirellulales</taxon>
        <taxon>Pirellulaceae</taxon>
        <taxon>Rubripirellula</taxon>
    </lineage>
</organism>
<gene>
    <name evidence="2" type="ORF">Pla22_36440</name>
</gene>
<evidence type="ECO:0000313" key="2">
    <source>
        <dbReference type="EMBL" id="TWT50901.1"/>
    </source>
</evidence>
<feature type="region of interest" description="Disordered" evidence="1">
    <location>
        <begin position="1"/>
        <end position="34"/>
    </location>
</feature>
<proteinExistence type="predicted"/>
<evidence type="ECO:0000313" key="3">
    <source>
        <dbReference type="Proteomes" id="UP000316598"/>
    </source>
</evidence>
<dbReference type="RefSeq" id="WP_146516044.1">
    <property type="nucleotide sequence ID" value="NZ_SJPI01000002.1"/>
</dbReference>
<evidence type="ECO:0000256" key="1">
    <source>
        <dbReference type="SAM" id="MobiDB-lite"/>
    </source>
</evidence>
<keyword evidence="3" id="KW-1185">Reference proteome</keyword>
<dbReference type="EMBL" id="SJPI01000002">
    <property type="protein sequence ID" value="TWT50901.1"/>
    <property type="molecule type" value="Genomic_DNA"/>
</dbReference>
<feature type="compositionally biased region" description="Basic residues" evidence="1">
    <location>
        <begin position="19"/>
        <end position="32"/>
    </location>
</feature>
<comment type="caution">
    <text evidence="2">The sequence shown here is derived from an EMBL/GenBank/DDBJ whole genome shotgun (WGS) entry which is preliminary data.</text>
</comment>
<accession>A0A5C5WLE8</accession>
<name>A0A5C5WLE8_9BACT</name>
<dbReference type="Gene3D" id="2.60.120.380">
    <property type="match status" value="1"/>
</dbReference>
<reference evidence="2 3" key="1">
    <citation type="submission" date="2019-02" db="EMBL/GenBank/DDBJ databases">
        <title>Deep-cultivation of Planctomycetes and their phenomic and genomic characterization uncovers novel biology.</title>
        <authorList>
            <person name="Wiegand S."/>
            <person name="Jogler M."/>
            <person name="Boedeker C."/>
            <person name="Pinto D."/>
            <person name="Vollmers J."/>
            <person name="Rivas-Marin E."/>
            <person name="Kohn T."/>
            <person name="Peeters S.H."/>
            <person name="Heuer A."/>
            <person name="Rast P."/>
            <person name="Oberbeckmann S."/>
            <person name="Bunk B."/>
            <person name="Jeske O."/>
            <person name="Meyerdierks A."/>
            <person name="Storesund J.E."/>
            <person name="Kallscheuer N."/>
            <person name="Luecker S."/>
            <person name="Lage O.M."/>
            <person name="Pohl T."/>
            <person name="Merkel B.J."/>
            <person name="Hornburger P."/>
            <person name="Mueller R.-W."/>
            <person name="Bruemmer F."/>
            <person name="Labrenz M."/>
            <person name="Spormann A.M."/>
            <person name="Op Den Camp H."/>
            <person name="Overmann J."/>
            <person name="Amann R."/>
            <person name="Jetten M.S.M."/>
            <person name="Mascher T."/>
            <person name="Medema M.H."/>
            <person name="Devos D.P."/>
            <person name="Kaster A.-K."/>
            <person name="Ovreas L."/>
            <person name="Rohde M."/>
            <person name="Galperin M.Y."/>
            <person name="Jogler C."/>
        </authorList>
    </citation>
    <scope>NUCLEOTIDE SEQUENCE [LARGE SCALE GENOMIC DNA]</scope>
    <source>
        <strain evidence="2 3">Pla22</strain>
    </source>
</reference>
<protein>
    <submittedName>
        <fullName evidence="2">Uncharacterized protein</fullName>
    </submittedName>
</protein>